<sequence>MRAPARVNATLVPGAAAVLRGRVAAPGRGAAFAALVVVALLAMRVLPDVPSTAARAGP</sequence>
<dbReference type="RefSeq" id="WP_181428951.1">
    <property type="nucleotide sequence ID" value="NZ_JACIBU010000001.1"/>
</dbReference>
<keyword evidence="1" id="KW-0472">Membrane</keyword>
<keyword evidence="1" id="KW-1133">Transmembrane helix</keyword>
<evidence type="ECO:0000256" key="1">
    <source>
        <dbReference type="SAM" id="Phobius"/>
    </source>
</evidence>
<name>A0A839Y4N1_9ACTN</name>
<dbReference type="AlphaFoldDB" id="A0A839Y4N1"/>
<accession>A0A839Y4N1</accession>
<dbReference type="EMBL" id="JACIBU010000001">
    <property type="protein sequence ID" value="MBB3677695.1"/>
    <property type="molecule type" value="Genomic_DNA"/>
</dbReference>
<evidence type="ECO:0000313" key="2">
    <source>
        <dbReference type="EMBL" id="MBB3677695.1"/>
    </source>
</evidence>
<comment type="caution">
    <text evidence="2">The sequence shown here is derived from an EMBL/GenBank/DDBJ whole genome shotgun (WGS) entry which is preliminary data.</text>
</comment>
<dbReference type="Proteomes" id="UP000580718">
    <property type="component" value="Unassembled WGS sequence"/>
</dbReference>
<gene>
    <name evidence="2" type="ORF">FHX36_003430</name>
</gene>
<reference evidence="2 3" key="1">
    <citation type="submission" date="2020-08" db="EMBL/GenBank/DDBJ databases">
        <title>Sequencing the genomes of 1000 actinobacteria strains.</title>
        <authorList>
            <person name="Klenk H.-P."/>
        </authorList>
    </citation>
    <scope>NUCLEOTIDE SEQUENCE [LARGE SCALE GENOMIC DNA]</scope>
    <source>
        <strain evidence="2 3">DSM 16678</strain>
    </source>
</reference>
<keyword evidence="1" id="KW-0812">Transmembrane</keyword>
<proteinExistence type="predicted"/>
<evidence type="ECO:0000313" key="3">
    <source>
        <dbReference type="Proteomes" id="UP000580718"/>
    </source>
</evidence>
<protein>
    <submittedName>
        <fullName evidence="2">Uncharacterized protein</fullName>
    </submittedName>
</protein>
<feature type="transmembrane region" description="Helical" evidence="1">
    <location>
        <begin position="29"/>
        <end position="46"/>
    </location>
</feature>
<organism evidence="2 3">
    <name type="scientific">Modestobacter versicolor</name>
    <dbReference type="NCBI Taxonomy" id="429133"/>
    <lineage>
        <taxon>Bacteria</taxon>
        <taxon>Bacillati</taxon>
        <taxon>Actinomycetota</taxon>
        <taxon>Actinomycetes</taxon>
        <taxon>Geodermatophilales</taxon>
        <taxon>Geodermatophilaceae</taxon>
        <taxon>Modestobacter</taxon>
    </lineage>
</organism>